<evidence type="ECO:0000256" key="2">
    <source>
        <dbReference type="ARBA" id="ARBA00022475"/>
    </source>
</evidence>
<accession>A0A6C7EBC2</accession>
<keyword evidence="5 7" id="KW-0472">Membrane</keyword>
<name>A0A6C7EBC2_ILUCY</name>
<reference evidence="9 10" key="1">
    <citation type="journal article" date="2013" name="Int. J. Syst. Evol. Microbiol.">
        <title>Ilumatobacter nonamiense sp. nov. and Ilumatobacter coccineum sp. nov., isolated from seashore sand.</title>
        <authorList>
            <person name="Matsumoto A."/>
            <person name="Kasai H."/>
            <person name="Matsuo Y."/>
            <person name="Shizuri Y."/>
            <person name="Ichikawa N."/>
            <person name="Fujita N."/>
            <person name="Omura S."/>
            <person name="Takahashi Y."/>
        </authorList>
    </citation>
    <scope>NUCLEOTIDE SEQUENCE [LARGE SCALE GENOMIC DNA]</scope>
    <source>
        <strain evidence="10">NBRC 103263 / KCTC 29153 / YM16-304</strain>
    </source>
</reference>
<evidence type="ECO:0000256" key="4">
    <source>
        <dbReference type="ARBA" id="ARBA00022989"/>
    </source>
</evidence>
<evidence type="ECO:0000313" key="10">
    <source>
        <dbReference type="Proteomes" id="UP000011863"/>
    </source>
</evidence>
<dbReference type="GO" id="GO:0005886">
    <property type="term" value="C:plasma membrane"/>
    <property type="evidence" value="ECO:0007669"/>
    <property type="project" value="UniProtKB-SubCell"/>
</dbReference>
<dbReference type="OrthoDB" id="5244233at2"/>
<feature type="transmembrane region" description="Helical" evidence="7">
    <location>
        <begin position="91"/>
        <end position="112"/>
    </location>
</feature>
<evidence type="ECO:0000256" key="3">
    <source>
        <dbReference type="ARBA" id="ARBA00022692"/>
    </source>
</evidence>
<evidence type="ECO:0000256" key="6">
    <source>
        <dbReference type="SAM" id="MobiDB-lite"/>
    </source>
</evidence>
<evidence type="ECO:0000256" key="5">
    <source>
        <dbReference type="ARBA" id="ARBA00023136"/>
    </source>
</evidence>
<feature type="domain" description="RDD" evidence="8">
    <location>
        <begin position="76"/>
        <end position="225"/>
    </location>
</feature>
<dbReference type="AlphaFoldDB" id="A0A6C7EBC2"/>
<dbReference type="Proteomes" id="UP000011863">
    <property type="component" value="Chromosome"/>
</dbReference>
<organism evidence="9 10">
    <name type="scientific">Ilumatobacter coccineus (strain NBRC 103263 / KCTC 29153 / YM16-304)</name>
    <dbReference type="NCBI Taxonomy" id="1313172"/>
    <lineage>
        <taxon>Bacteria</taxon>
        <taxon>Bacillati</taxon>
        <taxon>Actinomycetota</taxon>
        <taxon>Acidimicrobiia</taxon>
        <taxon>Acidimicrobiales</taxon>
        <taxon>Ilumatobacteraceae</taxon>
        <taxon>Ilumatobacter</taxon>
    </lineage>
</organism>
<keyword evidence="3 7" id="KW-0812">Transmembrane</keyword>
<evidence type="ECO:0000256" key="7">
    <source>
        <dbReference type="SAM" id="Phobius"/>
    </source>
</evidence>
<dbReference type="InterPro" id="IPR010432">
    <property type="entry name" value="RDD"/>
</dbReference>
<proteinExistence type="predicted"/>
<dbReference type="PANTHER" id="PTHR36115:SF4">
    <property type="entry name" value="MEMBRANE PROTEIN"/>
    <property type="match status" value="1"/>
</dbReference>
<feature type="compositionally biased region" description="Pro residues" evidence="6">
    <location>
        <begin position="29"/>
        <end position="61"/>
    </location>
</feature>
<gene>
    <name evidence="9" type="ORF">YM304_37230</name>
</gene>
<dbReference type="InterPro" id="IPR051791">
    <property type="entry name" value="Pra-immunoreactive"/>
</dbReference>
<protein>
    <recommendedName>
        <fullName evidence="8">RDD domain-containing protein</fullName>
    </recommendedName>
</protein>
<evidence type="ECO:0000313" key="9">
    <source>
        <dbReference type="EMBL" id="BAN04037.1"/>
    </source>
</evidence>
<feature type="transmembrane region" description="Helical" evidence="7">
    <location>
        <begin position="193"/>
        <end position="212"/>
    </location>
</feature>
<dbReference type="KEGG" id="aym:YM304_37230"/>
<feature type="compositionally biased region" description="Pro residues" evidence="6">
    <location>
        <begin position="1"/>
        <end position="13"/>
    </location>
</feature>
<sequence length="231" mass="24584">MSMPPPGSPPPNQPSGHGPFGPRDGATPQIPPPHAPPPPPGQQVPPGYAPPPPGRQPPPGYAPFTPHNPGTLHDQLAGFGTRLGAWIVDGILYGLVMVLVAIPGIYFMIDAFSDCSRSLSNDEIMCLAGEFKVGTFLIGLGLLVVGLLLVATLYLRALATTGQTWGRKLIGVKVIDERTGGAPGWGKAIGRSAFAWFISGQILYIGYLWMLWDDRKQTLHDKVSGTHVVQV</sequence>
<feature type="region of interest" description="Disordered" evidence="6">
    <location>
        <begin position="1"/>
        <end position="67"/>
    </location>
</feature>
<dbReference type="PANTHER" id="PTHR36115">
    <property type="entry name" value="PROLINE-RICH ANTIGEN HOMOLOG-RELATED"/>
    <property type="match status" value="1"/>
</dbReference>
<comment type="subcellular location">
    <subcellularLocation>
        <location evidence="1">Cell membrane</location>
        <topology evidence="1">Multi-pass membrane protein</topology>
    </subcellularLocation>
</comment>
<keyword evidence="4 7" id="KW-1133">Transmembrane helix</keyword>
<keyword evidence="10" id="KW-1185">Reference proteome</keyword>
<feature type="transmembrane region" description="Helical" evidence="7">
    <location>
        <begin position="133"/>
        <end position="155"/>
    </location>
</feature>
<evidence type="ECO:0000256" key="1">
    <source>
        <dbReference type="ARBA" id="ARBA00004651"/>
    </source>
</evidence>
<keyword evidence="2" id="KW-1003">Cell membrane</keyword>
<dbReference type="EMBL" id="AP012057">
    <property type="protein sequence ID" value="BAN04037.1"/>
    <property type="molecule type" value="Genomic_DNA"/>
</dbReference>
<evidence type="ECO:0000259" key="8">
    <source>
        <dbReference type="Pfam" id="PF06271"/>
    </source>
</evidence>
<dbReference type="Pfam" id="PF06271">
    <property type="entry name" value="RDD"/>
    <property type="match status" value="1"/>
</dbReference>